<evidence type="ECO:0000313" key="1">
    <source>
        <dbReference type="EMBL" id="ADU66584.1"/>
    </source>
</evidence>
<reference evidence="1 2" key="1">
    <citation type="submission" date="2010-12" db="EMBL/GenBank/DDBJ databases">
        <title>Complete sequence of Desulfurispirillum indicum S5.</title>
        <authorList>
            <consortium name="US DOE Joint Genome Institute"/>
            <person name="Lucas S."/>
            <person name="Copeland A."/>
            <person name="Lapidus A."/>
            <person name="Cheng J.-F."/>
            <person name="Goodwin L."/>
            <person name="Pitluck S."/>
            <person name="Chertkov O."/>
            <person name="Held B."/>
            <person name="Detter J.C."/>
            <person name="Han C."/>
            <person name="Tapia R."/>
            <person name="Land M."/>
            <person name="Hauser L."/>
            <person name="Kyrpides N."/>
            <person name="Ivanova N."/>
            <person name="Mikhailova N."/>
            <person name="Haggblom M."/>
            <person name="Rauschenbach I."/>
            <person name="Bini E."/>
            <person name="Woyke T."/>
        </authorList>
    </citation>
    <scope>NUCLEOTIDE SEQUENCE [LARGE SCALE GENOMIC DNA]</scope>
    <source>
        <strain evidence="2">ATCC BAA-1389 / DSM 22839 / S5</strain>
    </source>
</reference>
<dbReference type="InParanoid" id="E6W1N5"/>
<protein>
    <recommendedName>
        <fullName evidence="3">CoA-substrate-specific enzyme activase</fullName>
    </recommendedName>
</protein>
<dbReference type="RefSeq" id="WP_013506464.1">
    <property type="nucleotide sequence ID" value="NC_014836.1"/>
</dbReference>
<keyword evidence="2" id="KW-1185">Reference proteome</keyword>
<dbReference type="eggNOG" id="COG3581">
    <property type="taxonomic scope" value="Bacteria"/>
</dbReference>
<dbReference type="STRING" id="653733.Selin_1857"/>
<dbReference type="EMBL" id="CP002432">
    <property type="protein sequence ID" value="ADU66584.1"/>
    <property type="molecule type" value="Genomic_DNA"/>
</dbReference>
<dbReference type="AlphaFoldDB" id="E6W1N5"/>
<dbReference type="InterPro" id="IPR051805">
    <property type="entry name" value="Dehydratase_Activator_Redct"/>
</dbReference>
<dbReference type="PANTHER" id="PTHR32329">
    <property type="entry name" value="BIFUNCTIONAL PROTEIN [INCLUDES 2-HYDROXYACYL-COA DEHYDRATASE (N-TER) AND ITS ACTIVATOR DOMAIN (C_TERM)-RELATED"/>
    <property type="match status" value="1"/>
</dbReference>
<evidence type="ECO:0000313" key="2">
    <source>
        <dbReference type="Proteomes" id="UP000002572"/>
    </source>
</evidence>
<dbReference type="HOGENOM" id="CLU_057460_0_0_0"/>
<organism evidence="1 2">
    <name type="scientific">Desulfurispirillum indicum (strain ATCC BAA-1389 / DSM 22839 / S5)</name>
    <dbReference type="NCBI Taxonomy" id="653733"/>
    <lineage>
        <taxon>Bacteria</taxon>
        <taxon>Pseudomonadati</taxon>
        <taxon>Chrysiogenota</taxon>
        <taxon>Chrysiogenia</taxon>
        <taxon>Chrysiogenales</taxon>
        <taxon>Chrysiogenaceae</taxon>
        <taxon>Desulfurispirillum</taxon>
    </lineage>
</organism>
<sequence>MEQQPEPRVFFDNLRSVARFDVSAKTLLIPDMEPFGARLLAASFRAFGVNARVMETYTGLALGKEFTSGKECFPCQVTLGDVLHHLEGERKRLGEDFRAEEYVYFMPEADGPCRFGMYNKMQRLVLDRFPHFRDVPILYLSTKDGYSSSGILPDGRTKSFRKLAYMATIIADILGRITWRTRPYEQEPGSVNTWITRGLQSMEQLIEQRGADLDLDALRQEVARIARGAAELMDRTLERRPRIGIVGEIYIRSHPESNRDVIAQLEYFGAEVVNASLGEWVQFVSYETTLNHRKSLRDSWKTRRLSQVPRYLKRWLLGEVEKRYLARRQHQLYASALQHLDIQRDHSVDEVRHLVEGQGLFDFAIGTEAPLSIGGALEYIAAGFNGVVNLYPFTCMPSTVASSILKPMLHDRHVPYLDISCDDSTPPGREVALQTFMYQARQHHARQLQQTQGNSANAQ</sequence>
<dbReference type="Proteomes" id="UP000002572">
    <property type="component" value="Chromosome"/>
</dbReference>
<gene>
    <name evidence="1" type="ordered locus">Selin_1857</name>
</gene>
<proteinExistence type="predicted"/>
<evidence type="ECO:0008006" key="3">
    <source>
        <dbReference type="Google" id="ProtNLM"/>
    </source>
</evidence>
<dbReference type="PANTHER" id="PTHR32329:SF2">
    <property type="entry name" value="BIFUNCTIONAL PROTEIN [INCLUDES 2-HYDROXYACYL-COA DEHYDRATASE (N-TER) AND ITS ACTIVATOR DOMAIN (C_TERM)"/>
    <property type="match status" value="1"/>
</dbReference>
<name>E6W1N5_DESIS</name>
<accession>E6W1N5</accession>
<dbReference type="OrthoDB" id="9780120at2"/>
<dbReference type="KEGG" id="din:Selin_1857"/>